<evidence type="ECO:0000313" key="2">
    <source>
        <dbReference type="Proteomes" id="UP001062846"/>
    </source>
</evidence>
<sequence>MRGKGKSVAHSKSRTCSGRKTLKRCKNKGEADDVVLIDVDSDDFDNVIIVDVPESLKQKLQGGVLRKGKKCLIGTTVICIDDDDDDDSDTSSSGRFSPASSDNQNSANEVGDDCQFVPEKFPPLNLSKSKRTYSGKVFNGNRYGDSYSSDNDSPDCEVMEDSFGKLREQWEKANMKKKSDVRNGQFGSSDQVSTSELRNGTQHDVEVENITNQPTEANVPISSNASSDKGKPSGDSSYRDEPGSKQVNTINRFSPDREHTLHADYRTSNPKPTVDPDFGCSKDNLPHEEGSYFRTQPSVDKEVGGGGREENTEQTPSSSSHFPNEFKSGISTSPDKEKSVDEEPSFHNIRQSDGRRNVGVMDNAVGSVPGGTYCEEPPFGEPGLRDKNGCCQEEAQNKREMRTRELSGEFMPDHLYEEPDVTFHAQDGDVVNAVDNCIINEREKLKETDEYKRAVEEEWVSRQRELQLQAEEAQKLRLLRKRMKAESLRLLDMERRQKQRVEEIREVQKQDEEKMNLKEQIRAEVRKELKLLEIMCRDMASLLRGLGIQVGGGFHSPPQEVRAAYKRALLRFHPDRASGSDLRQLVEAEEKFKLISRMKEKFLS</sequence>
<protein>
    <submittedName>
        <fullName evidence="1">Uncharacterized protein</fullName>
    </submittedName>
</protein>
<dbReference type="EMBL" id="CM046399">
    <property type="protein sequence ID" value="KAI8527468.1"/>
    <property type="molecule type" value="Genomic_DNA"/>
</dbReference>
<evidence type="ECO:0000313" key="1">
    <source>
        <dbReference type="EMBL" id="KAI8527468.1"/>
    </source>
</evidence>
<reference evidence="1" key="1">
    <citation type="submission" date="2022-02" db="EMBL/GenBank/DDBJ databases">
        <title>Plant Genome Project.</title>
        <authorList>
            <person name="Zhang R.-G."/>
        </authorList>
    </citation>
    <scope>NUCLEOTIDE SEQUENCE</scope>
    <source>
        <strain evidence="1">AT1</strain>
    </source>
</reference>
<gene>
    <name evidence="1" type="ORF">RHMOL_Rhmol12G0077900</name>
</gene>
<dbReference type="Proteomes" id="UP001062846">
    <property type="component" value="Chromosome 12"/>
</dbReference>
<keyword evidence="2" id="KW-1185">Reference proteome</keyword>
<accession>A0ACC0LH50</accession>
<organism evidence="1 2">
    <name type="scientific">Rhododendron molle</name>
    <name type="common">Chinese azalea</name>
    <name type="synonym">Azalea mollis</name>
    <dbReference type="NCBI Taxonomy" id="49168"/>
    <lineage>
        <taxon>Eukaryota</taxon>
        <taxon>Viridiplantae</taxon>
        <taxon>Streptophyta</taxon>
        <taxon>Embryophyta</taxon>
        <taxon>Tracheophyta</taxon>
        <taxon>Spermatophyta</taxon>
        <taxon>Magnoliopsida</taxon>
        <taxon>eudicotyledons</taxon>
        <taxon>Gunneridae</taxon>
        <taxon>Pentapetalae</taxon>
        <taxon>asterids</taxon>
        <taxon>Ericales</taxon>
        <taxon>Ericaceae</taxon>
        <taxon>Ericoideae</taxon>
        <taxon>Rhodoreae</taxon>
        <taxon>Rhododendron</taxon>
    </lineage>
</organism>
<proteinExistence type="predicted"/>
<name>A0ACC0LH50_RHOML</name>
<comment type="caution">
    <text evidence="1">The sequence shown here is derived from an EMBL/GenBank/DDBJ whole genome shotgun (WGS) entry which is preliminary data.</text>
</comment>